<dbReference type="Proteomes" id="UP001374599">
    <property type="component" value="Unassembled WGS sequence"/>
</dbReference>
<reference evidence="1" key="1">
    <citation type="submission" date="2023-09" db="EMBL/GenBank/DDBJ databases">
        <title>Vallitalea sediminicola and Vallitalea maricola sp. nov., anaerobic bacteria isolated from marine sediment.</title>
        <authorList>
            <person name="Hirano S."/>
            <person name="Maeda A."/>
            <person name="Terahara T."/>
            <person name="Mori K."/>
            <person name="Hamada M."/>
            <person name="Matsumoto R."/>
            <person name="Kobayashi T."/>
        </authorList>
    </citation>
    <scope>NUCLEOTIDE SEQUENCE</scope>
    <source>
        <strain evidence="1">AN17-2</strain>
    </source>
</reference>
<organism evidence="1 2">
    <name type="scientific">Vallitalea maricola</name>
    <dbReference type="NCBI Taxonomy" id="3074433"/>
    <lineage>
        <taxon>Bacteria</taxon>
        <taxon>Bacillati</taxon>
        <taxon>Bacillota</taxon>
        <taxon>Clostridia</taxon>
        <taxon>Lachnospirales</taxon>
        <taxon>Vallitaleaceae</taxon>
        <taxon>Vallitalea</taxon>
    </lineage>
</organism>
<proteinExistence type="predicted"/>
<evidence type="ECO:0000313" key="2">
    <source>
        <dbReference type="Proteomes" id="UP001374599"/>
    </source>
</evidence>
<protein>
    <submittedName>
        <fullName evidence="1">MFS transporter</fullName>
    </submittedName>
</protein>
<sequence length="430" mass="47253">MNKTKKNTILFLLGKLVSLFGTRIYGFAMGLYILKITGSALNFSISILLSTIPALIFGPIGGVIADRVDRKKMVLLADFFSGVIMFIAFGLSQVFGLELWIIYMSTVLLSILNALFATAFDAALPNLVDESSLSKVNSYNQAMNSLTGVLAPIIGGIVYALVSPTMFIIFNGVSFVLSTFSEYFIDFYWKVEKSVEKIAIKEVDFFANIKEGFAYIKTKSLIFSVISVAVFINFLFTAINVAIPHIVVVQFNMSDEIYGIIESALAIGSLFVSITFANKLGVLKPLKMGLFVIGLGIINILFSVPLIATGLLDINNFVAVYYSILFFLMGCILVLINIPMAVYIQKTTDDEYRGRVMGLNGTLCMAISPLGYLLHGFLLDLIPTYIIMIYAGVGIFLIAIYMIKKMNKIIDNDESIVGIKDTLKVAEAES</sequence>
<keyword evidence="2" id="KW-1185">Reference proteome</keyword>
<accession>A0ACB5UKB5</accession>
<comment type="caution">
    <text evidence="1">The sequence shown here is derived from an EMBL/GenBank/DDBJ whole genome shotgun (WGS) entry which is preliminary data.</text>
</comment>
<name>A0ACB5UKB5_9FIRM</name>
<dbReference type="EMBL" id="BTPU01000035">
    <property type="protein sequence ID" value="GMQ63067.1"/>
    <property type="molecule type" value="Genomic_DNA"/>
</dbReference>
<gene>
    <name evidence="1" type="ORF">AN2V17_23000</name>
</gene>
<evidence type="ECO:0000313" key="1">
    <source>
        <dbReference type="EMBL" id="GMQ63067.1"/>
    </source>
</evidence>